<accession>A0A2H3CSG6</accession>
<organism evidence="1 2">
    <name type="scientific">Armillaria gallica</name>
    <name type="common">Bulbous honey fungus</name>
    <name type="synonym">Armillaria bulbosa</name>
    <dbReference type="NCBI Taxonomy" id="47427"/>
    <lineage>
        <taxon>Eukaryota</taxon>
        <taxon>Fungi</taxon>
        <taxon>Dikarya</taxon>
        <taxon>Basidiomycota</taxon>
        <taxon>Agaricomycotina</taxon>
        <taxon>Agaricomycetes</taxon>
        <taxon>Agaricomycetidae</taxon>
        <taxon>Agaricales</taxon>
        <taxon>Marasmiineae</taxon>
        <taxon>Physalacriaceae</taxon>
        <taxon>Armillaria</taxon>
    </lineage>
</organism>
<gene>
    <name evidence="1" type="ORF">ARMGADRAFT_1047954</name>
</gene>
<evidence type="ECO:0000313" key="2">
    <source>
        <dbReference type="Proteomes" id="UP000217790"/>
    </source>
</evidence>
<reference evidence="2" key="1">
    <citation type="journal article" date="2017" name="Nat. Ecol. Evol.">
        <title>Genome expansion and lineage-specific genetic innovations in the forest pathogenic fungi Armillaria.</title>
        <authorList>
            <person name="Sipos G."/>
            <person name="Prasanna A.N."/>
            <person name="Walter M.C."/>
            <person name="O'Connor E."/>
            <person name="Balint B."/>
            <person name="Krizsan K."/>
            <person name="Kiss B."/>
            <person name="Hess J."/>
            <person name="Varga T."/>
            <person name="Slot J."/>
            <person name="Riley R."/>
            <person name="Boka B."/>
            <person name="Rigling D."/>
            <person name="Barry K."/>
            <person name="Lee J."/>
            <person name="Mihaltcheva S."/>
            <person name="LaButti K."/>
            <person name="Lipzen A."/>
            <person name="Waldron R."/>
            <person name="Moloney N.M."/>
            <person name="Sperisen C."/>
            <person name="Kredics L."/>
            <person name="Vagvoelgyi C."/>
            <person name="Patrignani A."/>
            <person name="Fitzpatrick D."/>
            <person name="Nagy I."/>
            <person name="Doyle S."/>
            <person name="Anderson J.B."/>
            <person name="Grigoriev I.V."/>
            <person name="Gueldener U."/>
            <person name="Muensterkoetter M."/>
            <person name="Nagy L.G."/>
        </authorList>
    </citation>
    <scope>NUCLEOTIDE SEQUENCE [LARGE SCALE GENOMIC DNA]</scope>
    <source>
        <strain evidence="2">Ar21-2</strain>
    </source>
</reference>
<dbReference type="STRING" id="47427.A0A2H3CSG6"/>
<name>A0A2H3CSG6_ARMGA</name>
<proteinExistence type="predicted"/>
<evidence type="ECO:0000313" key="1">
    <source>
        <dbReference type="EMBL" id="PBK86009.1"/>
    </source>
</evidence>
<dbReference type="InParanoid" id="A0A2H3CSG6"/>
<dbReference type="AlphaFoldDB" id="A0A2H3CSG6"/>
<keyword evidence="2" id="KW-1185">Reference proteome</keyword>
<dbReference type="OrthoDB" id="10007484at2759"/>
<dbReference type="OMA" id="WHEHTET"/>
<evidence type="ECO:0008006" key="3">
    <source>
        <dbReference type="Google" id="ProtNLM"/>
    </source>
</evidence>
<sequence length="316" mass="36166">MKAFIKCLLGYTGKDLDISKGVLGVVKAHYGCIKAQGRGMLHCHMMVWLEGALNPNEIKQWINDGGDVHNFIPDLVESQSQDTIMLDGFHAARVHGCHDIHNLVIDCQVHKHSKTFYKYWQYPEPKVCRFNLDKAKVCKESSFDYNTSELCLRCLDGLVNNFNETILHAVQCNMDIKFIGSGASAKVVLHYITDYITNSQLKTHVTYAALELSIQKLGEYDPQEDDISVCVKKLLQKWAYTMLTHQELSAHNHNFKSLYWISFEKCLDSMDPSPECTPSKDVQITVNNINDEEPDKSCNRNQEHATDLTLWWMMTK</sequence>
<dbReference type="Proteomes" id="UP000217790">
    <property type="component" value="Unassembled WGS sequence"/>
</dbReference>
<protein>
    <recommendedName>
        <fullName evidence="3">Helitron helicase-like domain-containing protein</fullName>
    </recommendedName>
</protein>
<dbReference type="EMBL" id="KZ293687">
    <property type="protein sequence ID" value="PBK86009.1"/>
    <property type="molecule type" value="Genomic_DNA"/>
</dbReference>